<keyword evidence="1" id="KW-0732">Signal</keyword>
<evidence type="ECO:0000313" key="2">
    <source>
        <dbReference type="EMBL" id="MPC48720.1"/>
    </source>
</evidence>
<dbReference type="EMBL" id="VSRR010008435">
    <property type="protein sequence ID" value="MPC48720.1"/>
    <property type="molecule type" value="Genomic_DNA"/>
</dbReference>
<name>A0A5B7FM02_PORTR</name>
<comment type="caution">
    <text evidence="2">The sequence shown here is derived from an EMBL/GenBank/DDBJ whole genome shotgun (WGS) entry which is preliminary data.</text>
</comment>
<proteinExistence type="predicted"/>
<accession>A0A5B7FM02</accession>
<protein>
    <submittedName>
        <fullName evidence="2">Uncharacterized protein</fullName>
    </submittedName>
</protein>
<organism evidence="2 3">
    <name type="scientific">Portunus trituberculatus</name>
    <name type="common">Swimming crab</name>
    <name type="synonym">Neptunus trituberculatus</name>
    <dbReference type="NCBI Taxonomy" id="210409"/>
    <lineage>
        <taxon>Eukaryota</taxon>
        <taxon>Metazoa</taxon>
        <taxon>Ecdysozoa</taxon>
        <taxon>Arthropoda</taxon>
        <taxon>Crustacea</taxon>
        <taxon>Multicrustacea</taxon>
        <taxon>Malacostraca</taxon>
        <taxon>Eumalacostraca</taxon>
        <taxon>Eucarida</taxon>
        <taxon>Decapoda</taxon>
        <taxon>Pleocyemata</taxon>
        <taxon>Brachyura</taxon>
        <taxon>Eubrachyura</taxon>
        <taxon>Portunoidea</taxon>
        <taxon>Portunidae</taxon>
        <taxon>Portuninae</taxon>
        <taxon>Portunus</taxon>
    </lineage>
</organism>
<reference evidence="2 3" key="1">
    <citation type="submission" date="2019-05" db="EMBL/GenBank/DDBJ databases">
        <title>Another draft genome of Portunus trituberculatus and its Hox gene families provides insights of decapod evolution.</title>
        <authorList>
            <person name="Jeong J.-H."/>
            <person name="Song I."/>
            <person name="Kim S."/>
            <person name="Choi T."/>
            <person name="Kim D."/>
            <person name="Ryu S."/>
            <person name="Kim W."/>
        </authorList>
    </citation>
    <scope>NUCLEOTIDE SEQUENCE [LARGE SCALE GENOMIC DNA]</scope>
    <source>
        <tissue evidence="2">Muscle</tissue>
    </source>
</reference>
<keyword evidence="3" id="KW-1185">Reference proteome</keyword>
<dbReference type="AlphaFoldDB" id="A0A5B7FM02"/>
<evidence type="ECO:0000313" key="3">
    <source>
        <dbReference type="Proteomes" id="UP000324222"/>
    </source>
</evidence>
<feature type="signal peptide" evidence="1">
    <location>
        <begin position="1"/>
        <end position="18"/>
    </location>
</feature>
<gene>
    <name evidence="2" type="ORF">E2C01_042503</name>
</gene>
<dbReference type="Proteomes" id="UP000324222">
    <property type="component" value="Unassembled WGS sequence"/>
</dbReference>
<feature type="chain" id="PRO_5023127564" evidence="1">
    <location>
        <begin position="19"/>
        <end position="109"/>
    </location>
</feature>
<sequence length="109" mass="11639">MVLLLPLLLLPTPPPTNSSSSFSSSSFSYLPSCDLNVLARHAPPSPVIHAHPPSATTSTTTNFSTAFPICSHRPHCISIPPQLVSSPPFPTPAPLLLLPYTPPHHLYVV</sequence>
<evidence type="ECO:0000256" key="1">
    <source>
        <dbReference type="SAM" id="SignalP"/>
    </source>
</evidence>